<protein>
    <recommendedName>
        <fullName evidence="3">FBD domain-containing protein</fullName>
    </recommendedName>
</protein>
<dbReference type="AlphaFoldDB" id="D8SPH8"/>
<dbReference type="Gene3D" id="3.80.10.10">
    <property type="entry name" value="Ribonuclease Inhibitor"/>
    <property type="match status" value="1"/>
</dbReference>
<dbReference type="InParanoid" id="D8SPH8"/>
<organism evidence="2">
    <name type="scientific">Selaginella moellendorffii</name>
    <name type="common">Spikemoss</name>
    <dbReference type="NCBI Taxonomy" id="88036"/>
    <lineage>
        <taxon>Eukaryota</taxon>
        <taxon>Viridiplantae</taxon>
        <taxon>Streptophyta</taxon>
        <taxon>Embryophyta</taxon>
        <taxon>Tracheophyta</taxon>
        <taxon>Lycopodiopsida</taxon>
        <taxon>Selaginellales</taxon>
        <taxon>Selaginellaceae</taxon>
        <taxon>Selaginella</taxon>
    </lineage>
</organism>
<reference evidence="1 2" key="1">
    <citation type="journal article" date="2011" name="Science">
        <title>The Selaginella genome identifies genetic changes associated with the evolution of vascular plants.</title>
        <authorList>
            <person name="Banks J.A."/>
            <person name="Nishiyama T."/>
            <person name="Hasebe M."/>
            <person name="Bowman J.L."/>
            <person name="Gribskov M."/>
            <person name="dePamphilis C."/>
            <person name="Albert V.A."/>
            <person name="Aono N."/>
            <person name="Aoyama T."/>
            <person name="Ambrose B.A."/>
            <person name="Ashton N.W."/>
            <person name="Axtell M.J."/>
            <person name="Barker E."/>
            <person name="Barker M.S."/>
            <person name="Bennetzen J.L."/>
            <person name="Bonawitz N.D."/>
            <person name="Chapple C."/>
            <person name="Cheng C."/>
            <person name="Correa L.G."/>
            <person name="Dacre M."/>
            <person name="DeBarry J."/>
            <person name="Dreyer I."/>
            <person name="Elias M."/>
            <person name="Engstrom E.M."/>
            <person name="Estelle M."/>
            <person name="Feng L."/>
            <person name="Finet C."/>
            <person name="Floyd S.K."/>
            <person name="Frommer W.B."/>
            <person name="Fujita T."/>
            <person name="Gramzow L."/>
            <person name="Gutensohn M."/>
            <person name="Harholt J."/>
            <person name="Hattori M."/>
            <person name="Heyl A."/>
            <person name="Hirai T."/>
            <person name="Hiwatashi Y."/>
            <person name="Ishikawa M."/>
            <person name="Iwata M."/>
            <person name="Karol K.G."/>
            <person name="Koehler B."/>
            <person name="Kolukisaoglu U."/>
            <person name="Kubo M."/>
            <person name="Kurata T."/>
            <person name="Lalonde S."/>
            <person name="Li K."/>
            <person name="Li Y."/>
            <person name="Litt A."/>
            <person name="Lyons E."/>
            <person name="Manning G."/>
            <person name="Maruyama T."/>
            <person name="Michael T.P."/>
            <person name="Mikami K."/>
            <person name="Miyazaki S."/>
            <person name="Morinaga S."/>
            <person name="Murata T."/>
            <person name="Mueller-Roeber B."/>
            <person name="Nelson D.R."/>
            <person name="Obara M."/>
            <person name="Oguri Y."/>
            <person name="Olmstead R.G."/>
            <person name="Onodera N."/>
            <person name="Petersen B.L."/>
            <person name="Pils B."/>
            <person name="Prigge M."/>
            <person name="Rensing S.A."/>
            <person name="Riano-Pachon D.M."/>
            <person name="Roberts A.W."/>
            <person name="Sato Y."/>
            <person name="Scheller H.V."/>
            <person name="Schulz B."/>
            <person name="Schulz C."/>
            <person name="Shakirov E.V."/>
            <person name="Shibagaki N."/>
            <person name="Shinohara N."/>
            <person name="Shippen D.E."/>
            <person name="Soerensen I."/>
            <person name="Sotooka R."/>
            <person name="Sugimoto N."/>
            <person name="Sugita M."/>
            <person name="Sumikawa N."/>
            <person name="Tanurdzic M."/>
            <person name="Theissen G."/>
            <person name="Ulvskov P."/>
            <person name="Wakazuki S."/>
            <person name="Weng J.K."/>
            <person name="Willats W.W."/>
            <person name="Wipf D."/>
            <person name="Wolf P.G."/>
            <person name="Yang L."/>
            <person name="Zimmer A.D."/>
            <person name="Zhu Q."/>
            <person name="Mitros T."/>
            <person name="Hellsten U."/>
            <person name="Loque D."/>
            <person name="Otillar R."/>
            <person name="Salamov A."/>
            <person name="Schmutz J."/>
            <person name="Shapiro H."/>
            <person name="Lindquist E."/>
            <person name="Lucas S."/>
            <person name="Rokhsar D."/>
            <person name="Grigoriev I.V."/>
        </authorList>
    </citation>
    <scope>NUCLEOTIDE SEQUENCE [LARGE SCALE GENOMIC DNA]</scope>
</reference>
<gene>
    <name evidence="1" type="ORF">SELMODRAFT_424317</name>
</gene>
<evidence type="ECO:0000313" key="1">
    <source>
        <dbReference type="EMBL" id="EFJ13783.1"/>
    </source>
</evidence>
<dbReference type="EMBL" id="GL377631">
    <property type="protein sequence ID" value="EFJ13783.1"/>
    <property type="molecule type" value="Genomic_DNA"/>
</dbReference>
<keyword evidence="2" id="KW-1185">Reference proteome</keyword>
<dbReference type="KEGG" id="smo:SELMODRAFT_424317"/>
<dbReference type="HOGENOM" id="CLU_1221469_0_0_1"/>
<sequence length="227" mass="25849">MDEETAMDLIWMWGCSQHFMDALDVDRFLESGTMEAANTSSPRWLACADSVAALRLHVPSMFLRLGRAVLDLVSCMGALESLQISGGCYSSDLARMAPRRRLRRSSLSRVNARLLEELLAACPLLEELHVGSFICLSFQSESLEVLTMYAHCKLNRKFDKLRSLKIGGYWELDELVRLFELMPTITEITFEHLEWKHQKSVSLLLEPLVNLRIVHFVTGWLQALESS</sequence>
<name>D8SPH8_SELML</name>
<dbReference type="Proteomes" id="UP000001514">
    <property type="component" value="Unassembled WGS sequence"/>
</dbReference>
<dbReference type="InterPro" id="IPR032675">
    <property type="entry name" value="LRR_dom_sf"/>
</dbReference>
<proteinExistence type="predicted"/>
<accession>D8SPH8</accession>
<evidence type="ECO:0000313" key="2">
    <source>
        <dbReference type="Proteomes" id="UP000001514"/>
    </source>
</evidence>
<dbReference type="SUPFAM" id="SSF52047">
    <property type="entry name" value="RNI-like"/>
    <property type="match status" value="1"/>
</dbReference>
<evidence type="ECO:0008006" key="3">
    <source>
        <dbReference type="Google" id="ProtNLM"/>
    </source>
</evidence>
<dbReference type="Gramene" id="EFJ13783">
    <property type="protein sequence ID" value="EFJ13783"/>
    <property type="gene ID" value="SELMODRAFT_424317"/>
</dbReference>